<reference evidence="1 2" key="1">
    <citation type="journal article" date="2016" name="Genome Announc.">
        <title>Draft Genome Sequence of Paenibacillus amylolyticus Heshi-A3, Isolated from Fermented Rice Bran in a Japanese Fermented Seafood Dish.</title>
        <authorList>
            <person name="Akuzawa S."/>
            <person name="Nagaoka J."/>
            <person name="Kanekatsu M."/>
            <person name="Kubota E."/>
            <person name="Ohtake R."/>
            <person name="Suzuki T."/>
            <person name="Kanesaki Y."/>
        </authorList>
    </citation>
    <scope>NUCLEOTIDE SEQUENCE [LARGE SCALE GENOMIC DNA]</scope>
    <source>
        <strain evidence="1 2">Heshi-A3</strain>
    </source>
</reference>
<name>A0A100VP33_PAEAM</name>
<dbReference type="EMBL" id="BCNV01000001">
    <property type="protein sequence ID" value="GAS83293.1"/>
    <property type="molecule type" value="Genomic_DNA"/>
</dbReference>
<dbReference type="Proteomes" id="UP000069697">
    <property type="component" value="Unassembled WGS sequence"/>
</dbReference>
<evidence type="ECO:0008006" key="3">
    <source>
        <dbReference type="Google" id="ProtNLM"/>
    </source>
</evidence>
<sequence>MNKQDKRRNRYMLEKGPLASRGYDWWWHSFTGKNEQTGEEKSFFIEYFIINPALGGEHPVFGQLPGTTNKPSYVMIKAGHWGENAKQIHRFYGIDHMKMRSEQLDLVVGDCTLSETSMKGSVALSKEECEKHPEYMSDSGQMSWDLKIDKQVAFHVGYGAASMFRAMNAFEMFWHAEGMKTEYEGTVILDGVIYTISPKTSYGYADKNWGGDFTSPWVWLSSCNLISKISGRRLENSVFDVGGGKPKVFGVPLDRKLLIDFYYEGQSYEFNFSKFWTFTRTKFDCHETDDEIVWNVSSQNSGYAIEIEISCPKNEMLLVNYEAPNGKKLHNRLWNGGTGRGEIKLYKKQQGSVILIDHLMTANVGCEYGEYDL</sequence>
<dbReference type="SUPFAM" id="SSF159245">
    <property type="entry name" value="AttH-like"/>
    <property type="match status" value="1"/>
</dbReference>
<gene>
    <name evidence="1" type="ORF">PAHA3_3371</name>
</gene>
<evidence type="ECO:0000313" key="2">
    <source>
        <dbReference type="Proteomes" id="UP000069697"/>
    </source>
</evidence>
<dbReference type="InterPro" id="IPR025893">
    <property type="entry name" value="Tocopherol_cyclase"/>
</dbReference>
<evidence type="ECO:0000313" key="1">
    <source>
        <dbReference type="EMBL" id="GAS83293.1"/>
    </source>
</evidence>
<dbReference type="Pfam" id="PF14249">
    <property type="entry name" value="Tocopherol_cycl"/>
    <property type="match status" value="1"/>
</dbReference>
<dbReference type="AlphaFoldDB" id="A0A100VP33"/>
<protein>
    <recommendedName>
        <fullName evidence="3">Tocopherol cyclase</fullName>
    </recommendedName>
</protein>
<reference evidence="2" key="2">
    <citation type="submission" date="2016-01" db="EMBL/GenBank/DDBJ databases">
        <title>Draft Genome Sequence of Paenibacillus amylolyticus Heshi-A3 that Was Isolated from Fermented Rice Bran with Aging Salted Mackerel, Which Was Named Heshiko as Traditional Fermented Seafood in Japan.</title>
        <authorList>
            <person name="Akuzawa S."/>
            <person name="Nakagawa J."/>
            <person name="Kanekatsu T."/>
            <person name="Kubota E."/>
            <person name="Ohtake R."/>
            <person name="Suzuki T."/>
            <person name="Kanesaki Y."/>
        </authorList>
    </citation>
    <scope>NUCLEOTIDE SEQUENCE [LARGE SCALE GENOMIC DNA]</scope>
    <source>
        <strain evidence="2">Heshi-A3</strain>
    </source>
</reference>
<organism evidence="1 2">
    <name type="scientific">Paenibacillus amylolyticus</name>
    <dbReference type="NCBI Taxonomy" id="1451"/>
    <lineage>
        <taxon>Bacteria</taxon>
        <taxon>Bacillati</taxon>
        <taxon>Bacillota</taxon>
        <taxon>Bacilli</taxon>
        <taxon>Bacillales</taxon>
        <taxon>Paenibacillaceae</taxon>
        <taxon>Paenibacillus</taxon>
    </lineage>
</organism>
<accession>A0A100VP33</accession>
<comment type="caution">
    <text evidence="1">The sequence shown here is derived from an EMBL/GenBank/DDBJ whole genome shotgun (WGS) entry which is preliminary data.</text>
</comment>
<dbReference type="RefSeq" id="WP_062835655.1">
    <property type="nucleotide sequence ID" value="NZ_BCNV01000001.1"/>
</dbReference>
<dbReference type="GO" id="GO:0009976">
    <property type="term" value="F:tocopherol cyclase activity"/>
    <property type="evidence" value="ECO:0007669"/>
    <property type="project" value="InterPro"/>
</dbReference>
<proteinExistence type="predicted"/>